<name>A0ABW0MN72_9BURK</name>
<gene>
    <name evidence="1" type="ORF">ACFPQ5_10780</name>
</gene>
<keyword evidence="2" id="KW-1185">Reference proteome</keyword>
<dbReference type="RefSeq" id="WP_379754800.1">
    <property type="nucleotide sequence ID" value="NZ_JBHSMR010000013.1"/>
</dbReference>
<protein>
    <recommendedName>
        <fullName evidence="3">CcoQ/FixQ family Cbb3-type cytochrome c oxidase assembly chaperone</fullName>
    </recommendedName>
</protein>
<comment type="caution">
    <text evidence="1">The sequence shown here is derived from an EMBL/GenBank/DDBJ whole genome shotgun (WGS) entry which is preliminary data.</text>
</comment>
<evidence type="ECO:0000313" key="2">
    <source>
        <dbReference type="Proteomes" id="UP001596101"/>
    </source>
</evidence>
<organism evidence="1 2">
    <name type="scientific">Massilia suwonensis</name>
    <dbReference type="NCBI Taxonomy" id="648895"/>
    <lineage>
        <taxon>Bacteria</taxon>
        <taxon>Pseudomonadati</taxon>
        <taxon>Pseudomonadota</taxon>
        <taxon>Betaproteobacteria</taxon>
        <taxon>Burkholderiales</taxon>
        <taxon>Oxalobacteraceae</taxon>
        <taxon>Telluria group</taxon>
        <taxon>Massilia</taxon>
    </lineage>
</organism>
<evidence type="ECO:0000313" key="1">
    <source>
        <dbReference type="EMBL" id="MFC5478677.1"/>
    </source>
</evidence>
<evidence type="ECO:0008006" key="3">
    <source>
        <dbReference type="Google" id="ProtNLM"/>
    </source>
</evidence>
<reference evidence="2" key="1">
    <citation type="journal article" date="2019" name="Int. J. Syst. Evol. Microbiol.">
        <title>The Global Catalogue of Microorganisms (GCM) 10K type strain sequencing project: providing services to taxonomists for standard genome sequencing and annotation.</title>
        <authorList>
            <consortium name="The Broad Institute Genomics Platform"/>
            <consortium name="The Broad Institute Genome Sequencing Center for Infectious Disease"/>
            <person name="Wu L."/>
            <person name="Ma J."/>
        </authorList>
    </citation>
    <scope>NUCLEOTIDE SEQUENCE [LARGE SCALE GENOMIC DNA]</scope>
    <source>
        <strain evidence="2">CCUG 43111</strain>
    </source>
</reference>
<dbReference type="EMBL" id="JBHSMR010000013">
    <property type="protein sequence ID" value="MFC5478677.1"/>
    <property type="molecule type" value="Genomic_DNA"/>
</dbReference>
<proteinExistence type="predicted"/>
<dbReference type="Proteomes" id="UP001596101">
    <property type="component" value="Unassembled WGS sequence"/>
</dbReference>
<sequence>MTGMVVLCAMLALLLVIWVLRRNARDRETFEKELEEELHEDDKRGD</sequence>
<accession>A0ABW0MN72</accession>